<evidence type="ECO:0000313" key="2">
    <source>
        <dbReference type="EMBL" id="GBP59085.1"/>
    </source>
</evidence>
<name>A0A4C1XA01_EUMVA</name>
<dbReference type="EMBL" id="BGZK01000752">
    <property type="protein sequence ID" value="GBP59085.1"/>
    <property type="molecule type" value="Genomic_DNA"/>
</dbReference>
<accession>A0A4C1XA01</accession>
<proteinExistence type="predicted"/>
<feature type="compositionally biased region" description="Basic and acidic residues" evidence="1">
    <location>
        <begin position="284"/>
        <end position="295"/>
    </location>
</feature>
<evidence type="ECO:0000313" key="3">
    <source>
        <dbReference type="Proteomes" id="UP000299102"/>
    </source>
</evidence>
<gene>
    <name evidence="2" type="ORF">EVAR_48061_1</name>
</gene>
<keyword evidence="3" id="KW-1185">Reference proteome</keyword>
<evidence type="ECO:0000256" key="1">
    <source>
        <dbReference type="SAM" id="MobiDB-lite"/>
    </source>
</evidence>
<dbReference type="Proteomes" id="UP000299102">
    <property type="component" value="Unassembled WGS sequence"/>
</dbReference>
<sequence>MEVSMSTRADPQAKASLSIHIKCRRVLKQREPSVGKMRLNSRRQLRSSQGPRSVAEIRSYFSLRCCKFQSGGAHGRLNTAVIKNVRGEKKRLRLAENALEVRYKRWYSRYHCDARARAPGAAALSVFNYFPSERKINKIDLGEGAAVGGRAPSPGFKRHVYDLANCPAIFHSQLFLSVLIRKTDIHRSADVSFATSKERGRDPLEAPQQLHFRSGCSPVSIYVYYRNYYAFNCHHVIFSHANARCVSPALRVTLCDVTPARSPCSSQSRGSDTKAPKDRRHRRGDNVRARRDLSSRLHGHRRSDRFLELLFNFSVIIKKRLGDKTDEQENVTSKAASGINPVHFLTGVCATKHQSSILASVKEDDPKTTIDTCYLL</sequence>
<comment type="caution">
    <text evidence="2">The sequence shown here is derived from an EMBL/GenBank/DDBJ whole genome shotgun (WGS) entry which is preliminary data.</text>
</comment>
<dbReference type="AlphaFoldDB" id="A0A4C1XA01"/>
<organism evidence="2 3">
    <name type="scientific">Eumeta variegata</name>
    <name type="common">Bagworm moth</name>
    <name type="synonym">Eumeta japonica</name>
    <dbReference type="NCBI Taxonomy" id="151549"/>
    <lineage>
        <taxon>Eukaryota</taxon>
        <taxon>Metazoa</taxon>
        <taxon>Ecdysozoa</taxon>
        <taxon>Arthropoda</taxon>
        <taxon>Hexapoda</taxon>
        <taxon>Insecta</taxon>
        <taxon>Pterygota</taxon>
        <taxon>Neoptera</taxon>
        <taxon>Endopterygota</taxon>
        <taxon>Lepidoptera</taxon>
        <taxon>Glossata</taxon>
        <taxon>Ditrysia</taxon>
        <taxon>Tineoidea</taxon>
        <taxon>Psychidae</taxon>
        <taxon>Oiketicinae</taxon>
        <taxon>Eumeta</taxon>
    </lineage>
</organism>
<reference evidence="2 3" key="1">
    <citation type="journal article" date="2019" name="Commun. Biol.">
        <title>The bagworm genome reveals a unique fibroin gene that provides high tensile strength.</title>
        <authorList>
            <person name="Kono N."/>
            <person name="Nakamura H."/>
            <person name="Ohtoshi R."/>
            <person name="Tomita M."/>
            <person name="Numata K."/>
            <person name="Arakawa K."/>
        </authorList>
    </citation>
    <scope>NUCLEOTIDE SEQUENCE [LARGE SCALE GENOMIC DNA]</scope>
</reference>
<feature type="region of interest" description="Disordered" evidence="1">
    <location>
        <begin position="259"/>
        <end position="296"/>
    </location>
</feature>
<protein>
    <submittedName>
        <fullName evidence="2">Uncharacterized protein</fullName>
    </submittedName>
</protein>